<sequence length="133" mass="15058">MKKGFYELAAEPIKLHRFHTKRSIQAFREPLEVFSVNGINFVGASRQLTEDIQRTKAINDDCAATFTNARTQWHFNVPSAPHMGGPWERMMKSVKVAMAAISDSTHHPNDEVFETIMLEAEGIVNSRPLTYVP</sequence>
<name>A0ABM1XV28_AEDAL</name>
<reference evidence="2" key="1">
    <citation type="journal article" date="2015" name="Proc. Natl. Acad. Sci. U.S.A.">
        <title>Genome sequence of the Asian Tiger mosquito, Aedes albopictus, reveals insights into its biology, genetics, and evolution.</title>
        <authorList>
            <person name="Chen X.G."/>
            <person name="Jiang X."/>
            <person name="Gu J."/>
            <person name="Xu M."/>
            <person name="Wu Y."/>
            <person name="Deng Y."/>
            <person name="Zhang C."/>
            <person name="Bonizzoni M."/>
            <person name="Dermauw W."/>
            <person name="Vontas J."/>
            <person name="Armbruster P."/>
            <person name="Huang X."/>
            <person name="Yang Y."/>
            <person name="Zhang H."/>
            <person name="He W."/>
            <person name="Peng H."/>
            <person name="Liu Y."/>
            <person name="Wu K."/>
            <person name="Chen J."/>
            <person name="Lirakis M."/>
            <person name="Topalis P."/>
            <person name="Van Leeuwen T."/>
            <person name="Hall A.B."/>
            <person name="Jiang X."/>
            <person name="Thorpe C."/>
            <person name="Mueller R.L."/>
            <person name="Sun C."/>
            <person name="Waterhouse R.M."/>
            <person name="Yan G."/>
            <person name="Tu Z.J."/>
            <person name="Fang X."/>
            <person name="James A.A."/>
        </authorList>
    </citation>
    <scope>NUCLEOTIDE SEQUENCE [LARGE SCALE GENOMIC DNA]</scope>
    <source>
        <strain evidence="2">Foshan</strain>
    </source>
</reference>
<reference evidence="1" key="2">
    <citation type="submission" date="2025-05" db="UniProtKB">
        <authorList>
            <consortium name="EnsemblMetazoa"/>
        </authorList>
    </citation>
    <scope>IDENTIFICATION</scope>
    <source>
        <strain evidence="1">Foshan</strain>
    </source>
</reference>
<evidence type="ECO:0000313" key="2">
    <source>
        <dbReference type="Proteomes" id="UP000069940"/>
    </source>
</evidence>
<dbReference type="Gene3D" id="3.30.420.10">
    <property type="entry name" value="Ribonuclease H-like superfamily/Ribonuclease H"/>
    <property type="match status" value="1"/>
</dbReference>
<dbReference type="PANTHER" id="PTHR47331">
    <property type="entry name" value="PHD-TYPE DOMAIN-CONTAINING PROTEIN"/>
    <property type="match status" value="1"/>
</dbReference>
<keyword evidence="2" id="KW-1185">Reference proteome</keyword>
<accession>A0ABM1XV28</accession>
<dbReference type="GeneID" id="134291679"/>
<evidence type="ECO:0000313" key="1">
    <source>
        <dbReference type="EnsemblMetazoa" id="AALFPA23_003154.P3351"/>
    </source>
</evidence>
<dbReference type="InterPro" id="IPR036397">
    <property type="entry name" value="RNaseH_sf"/>
</dbReference>
<organism evidence="1 2">
    <name type="scientific">Aedes albopictus</name>
    <name type="common">Asian tiger mosquito</name>
    <name type="synonym">Stegomyia albopicta</name>
    <dbReference type="NCBI Taxonomy" id="7160"/>
    <lineage>
        <taxon>Eukaryota</taxon>
        <taxon>Metazoa</taxon>
        <taxon>Ecdysozoa</taxon>
        <taxon>Arthropoda</taxon>
        <taxon>Hexapoda</taxon>
        <taxon>Insecta</taxon>
        <taxon>Pterygota</taxon>
        <taxon>Neoptera</taxon>
        <taxon>Endopterygota</taxon>
        <taxon>Diptera</taxon>
        <taxon>Nematocera</taxon>
        <taxon>Culicoidea</taxon>
        <taxon>Culicidae</taxon>
        <taxon>Culicinae</taxon>
        <taxon>Aedini</taxon>
        <taxon>Aedes</taxon>
        <taxon>Stegomyia</taxon>
    </lineage>
</organism>
<dbReference type="RefSeq" id="XP_062715735.1">
    <property type="nucleotide sequence ID" value="XM_062859751.1"/>
</dbReference>
<dbReference type="Proteomes" id="UP000069940">
    <property type="component" value="Unassembled WGS sequence"/>
</dbReference>
<proteinExistence type="predicted"/>
<protein>
    <submittedName>
        <fullName evidence="1">Uncharacterized protein</fullName>
    </submittedName>
</protein>
<dbReference type="EnsemblMetazoa" id="AALFPA23_003154.R3351">
    <property type="protein sequence ID" value="AALFPA23_003154.P3351"/>
    <property type="gene ID" value="AALFPA23_003154"/>
</dbReference>